<name>A0A9P8HVQ9_9PEZI</name>
<keyword evidence="2" id="KW-0732">Signal</keyword>
<keyword evidence="1" id="KW-1133">Transmembrane helix</keyword>
<feature type="chain" id="PRO_5040144331" evidence="2">
    <location>
        <begin position="22"/>
        <end position="187"/>
    </location>
</feature>
<reference evidence="3" key="1">
    <citation type="submission" date="2021-03" db="EMBL/GenBank/DDBJ databases">
        <title>Comparative genomics and phylogenomic investigation of the class Geoglossomycetes provide insights into ecological specialization and systematics.</title>
        <authorList>
            <person name="Melie T."/>
            <person name="Pirro S."/>
            <person name="Miller A.N."/>
            <person name="Quandt A."/>
        </authorList>
    </citation>
    <scope>NUCLEOTIDE SEQUENCE</scope>
    <source>
        <strain evidence="3">GBOQ0MN5Z8</strain>
    </source>
</reference>
<keyword evidence="1" id="KW-0812">Transmembrane</keyword>
<evidence type="ECO:0000313" key="4">
    <source>
        <dbReference type="Proteomes" id="UP000698800"/>
    </source>
</evidence>
<feature type="transmembrane region" description="Helical" evidence="1">
    <location>
        <begin position="163"/>
        <end position="186"/>
    </location>
</feature>
<organism evidence="3 4">
    <name type="scientific">Glutinoglossum americanum</name>
    <dbReference type="NCBI Taxonomy" id="1670608"/>
    <lineage>
        <taxon>Eukaryota</taxon>
        <taxon>Fungi</taxon>
        <taxon>Dikarya</taxon>
        <taxon>Ascomycota</taxon>
        <taxon>Pezizomycotina</taxon>
        <taxon>Geoglossomycetes</taxon>
        <taxon>Geoglossales</taxon>
        <taxon>Geoglossaceae</taxon>
        <taxon>Glutinoglossum</taxon>
    </lineage>
</organism>
<dbReference type="EMBL" id="JAGHQL010000197">
    <property type="protein sequence ID" value="KAH0536552.1"/>
    <property type="molecule type" value="Genomic_DNA"/>
</dbReference>
<keyword evidence="4" id="KW-1185">Reference proteome</keyword>
<protein>
    <submittedName>
        <fullName evidence="3">Uncharacterized protein</fullName>
    </submittedName>
</protein>
<evidence type="ECO:0000313" key="3">
    <source>
        <dbReference type="EMBL" id="KAH0536552.1"/>
    </source>
</evidence>
<gene>
    <name evidence="3" type="ORF">FGG08_006582</name>
</gene>
<sequence length="187" mass="18744">MHLTLAHLLPLTLLLAPLTLASLSLSDICSYSLDDTAALNAIICLRSDQPTDKFPTEVSGTASLGATNVKLCCPKGNVCLLSNATDPDVMCYNPTTQYASSRLDTVKCELQGNKCNGNYISASTDGVLTITKIVDGKGITDGSSGGSKSSSAAGSSATATGGAAGVGGAGLGVMGFIIAVGALLVLQ</sequence>
<proteinExistence type="predicted"/>
<dbReference type="OrthoDB" id="5419719at2759"/>
<comment type="caution">
    <text evidence="3">The sequence shown here is derived from an EMBL/GenBank/DDBJ whole genome shotgun (WGS) entry which is preliminary data.</text>
</comment>
<dbReference type="Proteomes" id="UP000698800">
    <property type="component" value="Unassembled WGS sequence"/>
</dbReference>
<evidence type="ECO:0000256" key="2">
    <source>
        <dbReference type="SAM" id="SignalP"/>
    </source>
</evidence>
<keyword evidence="1" id="KW-0472">Membrane</keyword>
<feature type="signal peptide" evidence="2">
    <location>
        <begin position="1"/>
        <end position="21"/>
    </location>
</feature>
<accession>A0A9P8HVQ9</accession>
<evidence type="ECO:0000256" key="1">
    <source>
        <dbReference type="SAM" id="Phobius"/>
    </source>
</evidence>
<dbReference type="AlphaFoldDB" id="A0A9P8HVQ9"/>